<dbReference type="Proteomes" id="UP000243640">
    <property type="component" value="Unassembled WGS sequence"/>
</dbReference>
<evidence type="ECO:0000313" key="1">
    <source>
        <dbReference type="EMBL" id="OYD25983.1"/>
    </source>
</evidence>
<dbReference type="EMBL" id="SODO01000003">
    <property type="protein sequence ID" value="TDW59994.1"/>
    <property type="molecule type" value="Genomic_DNA"/>
</dbReference>
<protein>
    <submittedName>
        <fullName evidence="1">Sulfate adenylyltransferase</fullName>
    </submittedName>
    <submittedName>
        <fullName evidence="2">Transglutaminase-like cysteine proteinase</fullName>
    </submittedName>
</protein>
<keyword evidence="1" id="KW-0808">Transferase</keyword>
<dbReference type="Pfam" id="PF06035">
    <property type="entry name" value="Peptidase_C93"/>
    <property type="match status" value="1"/>
</dbReference>
<dbReference type="OrthoDB" id="5401788at2"/>
<dbReference type="RefSeq" id="WP_094277171.1">
    <property type="nucleotide sequence ID" value="NZ_NQJF01000002.1"/>
</dbReference>
<dbReference type="EMBL" id="NQJF01000002">
    <property type="protein sequence ID" value="OYD25983.1"/>
    <property type="molecule type" value="Genomic_DNA"/>
</dbReference>
<dbReference type="Gene3D" id="3.10.620.30">
    <property type="match status" value="1"/>
</dbReference>
<evidence type="ECO:0000313" key="2">
    <source>
        <dbReference type="EMBL" id="TDW59994.1"/>
    </source>
</evidence>
<gene>
    <name evidence="1" type="ORF">B6S09_03860</name>
    <name evidence="2" type="ORF">LY04_00986</name>
</gene>
<dbReference type="PANTHER" id="PTHR39327:SF1">
    <property type="entry name" value="BLR5470 PROTEIN"/>
    <property type="match status" value="1"/>
</dbReference>
<dbReference type="GO" id="GO:0016779">
    <property type="term" value="F:nucleotidyltransferase activity"/>
    <property type="evidence" value="ECO:0007669"/>
    <property type="project" value="UniProtKB-KW"/>
</dbReference>
<keyword evidence="4" id="KW-1185">Reference proteome</keyword>
<dbReference type="Proteomes" id="UP000295058">
    <property type="component" value="Unassembled WGS sequence"/>
</dbReference>
<organism evidence="1 3">
    <name type="scientific">Oceanimonas baumannii</name>
    <dbReference type="NCBI Taxonomy" id="129578"/>
    <lineage>
        <taxon>Bacteria</taxon>
        <taxon>Pseudomonadati</taxon>
        <taxon>Pseudomonadota</taxon>
        <taxon>Gammaproteobacteria</taxon>
        <taxon>Aeromonadales</taxon>
        <taxon>Aeromonadaceae</taxon>
        <taxon>Oceanimonas</taxon>
    </lineage>
</organism>
<reference evidence="1 3" key="1">
    <citation type="submission" date="2017-08" db="EMBL/GenBank/DDBJ databases">
        <title>Draft Genome Sequence of the Marine Bacterium Oceanimonas baumannii ATCC 700832.</title>
        <authorList>
            <person name="Mcclelland W.D."/>
            <person name="Brennan M.A."/>
            <person name="Trachtenberg A.M."/>
            <person name="Maclea K.S."/>
        </authorList>
    </citation>
    <scope>NUCLEOTIDE SEQUENCE [LARGE SCALE GENOMIC DNA]</scope>
    <source>
        <strain evidence="1 3">ATCC 700832</strain>
    </source>
</reference>
<keyword evidence="1" id="KW-0548">Nucleotidyltransferase</keyword>
<evidence type="ECO:0000313" key="4">
    <source>
        <dbReference type="Proteomes" id="UP000295058"/>
    </source>
</evidence>
<proteinExistence type="predicted"/>
<comment type="caution">
    <text evidence="1">The sequence shown here is derived from an EMBL/GenBank/DDBJ whole genome shotgun (WGS) entry which is preliminary data.</text>
</comment>
<sequence length="227" mass="25873">MRPIYHRLYGLVLLSVLLGVPAWSLEEEDSHMRAAVQSVYGSAAAGRLAQWRRLVREGQSVGWDEQQAMTRINGFFNRLAFVDDIRLWAKNDYWATPMEFIGAGGGDCEDFSLAKYFSLRELGVADHKLRLVYVKALELNQFHMVVAYYPTPASVPLILDNLKTEIMPATQRGDLAPIYSFNGEHLWLMKERGRGELAGESSRLSLWNDLRSRLNTTRLKRPAINLD</sequence>
<reference evidence="2 4" key="2">
    <citation type="submission" date="2019-03" db="EMBL/GenBank/DDBJ databases">
        <title>Genomic Encyclopedia of Archaeal and Bacterial Type Strains, Phase II (KMG-II): from individual species to whole genera.</title>
        <authorList>
            <person name="Goeker M."/>
        </authorList>
    </citation>
    <scope>NUCLEOTIDE SEQUENCE [LARGE SCALE GENOMIC DNA]</scope>
    <source>
        <strain evidence="2 4">DSM 15594</strain>
    </source>
</reference>
<name>A0A235CN44_9GAMM</name>
<dbReference type="InterPro" id="IPR010319">
    <property type="entry name" value="Transglutaminase-like_Cys_pept"/>
</dbReference>
<dbReference type="PANTHER" id="PTHR39327">
    <property type="match status" value="1"/>
</dbReference>
<accession>A0A235CN44</accession>
<dbReference type="AlphaFoldDB" id="A0A235CN44"/>
<evidence type="ECO:0000313" key="3">
    <source>
        <dbReference type="Proteomes" id="UP000243640"/>
    </source>
</evidence>